<evidence type="ECO:0000256" key="3">
    <source>
        <dbReference type="SAM" id="Phobius"/>
    </source>
</evidence>
<feature type="repeat" description="WD" evidence="1">
    <location>
        <begin position="215"/>
        <end position="258"/>
    </location>
</feature>
<keyword evidence="5" id="KW-1185">Reference proteome</keyword>
<feature type="transmembrane region" description="Helical" evidence="3">
    <location>
        <begin position="3265"/>
        <end position="3283"/>
    </location>
</feature>
<comment type="caution">
    <text evidence="4">The sequence shown here is derived from an EMBL/GenBank/DDBJ whole genome shotgun (WGS) entry which is preliminary data.</text>
</comment>
<sequence length="3422" mass="391497">MIKNPNPLNANEPKLGIQITQRKMLAEVVNNKTVENAKITDICFNNQKYKTQLASIDISGVLKIWDVAQNRLIQQFHASNMWLTTVDVEKQEGKKVACGTLDGKVLVYEINQSNKKGKSFSKDKPNIELFGHSGSIQCVQFLSPQYIIAGSTDSLVSLWDLENPQRYLAIHQQHTGDVLSLHAYENDSNIFISGSSDLTCKIWDIRVKKPVQAEYKGHESAVNTVKFIQMPQPTTFVTGSDDASINLWDLRMKDPIVSFQDSCYYDSIYSIAISLSGRYIFAASENSTLKVFDVLGDTDIYTNLDVGLQQNDGLIKSIDISADGYALGMALGTKSNHKDLLDNMLIFLHLTLVSFAQKPPVLFGYDVQGQICEMGVADCQPTQYIPCEFGYFLYVDALNQKNCLPCPYFLFQDQLNILCGDCLEDPYNWQKSRACTYNYRIQTGIERQVYLRENVQKTIFFIQEKATNIVNLIRPVKFKYELQICEGCSQFCVLEQNKVNSDEGDEGNNDEGNDENNDEGNDEINIGGDEIDEGDEGDEGLSCYDNNQQDNLYNGILDLTCKIWDIRVKKPVQAEYKGHESAVNTVKFIQMPQPTTFVTGSDDASINLWDLRMKDPIVSFQDSCYYDSIYSIAISLSGRYIFAASENSTLKVFDVLGDTDIYTNLDVGLQQNDGLIKSIDISADGYALGMALGTKSNHKDLLDNMLIFLHLTLVSFAQKPPVLFGYDVQGQICEMGVADCQPTQYIPCEFGYFLYVDALNQKNCLPCPYFLFQDQLNILCGDCLEDPYNWQKSRACTYNYRIQTGIERQVYLRENVQKTIFFIQEKATNIVNLIRPVKFKYELQICEGCSQFCVLEQNKVNSDEGDEGNNDEGNDENNDEGNDEINIGGDEIDEGDEGDEGLSCYDNNQQDNLYNGILCQDHYYYIDNECRECQQNCKSCNSKKCMSCNDGYYLDSSSFCQMCQQGCLKCEYSVYDNVLLCLQCSKVNGEYLIETTDFQNCQLCEYQCERCEYIAYIYYNDANDIYLEYGTRDQYYDPYNNYILRCRQCVSSSQFISYDGQTCEECIISNCQQCYYELNKGTTLDIDFIPTYSPKSSDMLCYLCQEGYYLQIDKKACIKISDVPTPECSSYNEGENSKCTLCNQYPLDLQTKDDQKCFTTKTCSKLIKNCEKCFIQSRPDSSDSTAAAMSICTQCINGYYPDIFSGKCQNCPINCKTCWQYTPSYNFTSYLQTYQTISQEQFSLFILEPLQDTKCTKCQDGFTLYGNQCMGCTSNCKSCYEDDEKAFCYYCSSPDQQSIVADMSECQECPKYCAACRDRIDTDPIVNRYFNPVSDILFKYSRLCYKLNQQAKETPNYCVFIDNKIGLPVSCFHSDCPNTKQYKCFNKDEVKIDFDCDKDLEQKYNSAKTKISIITFQEQDSFDKYLIYNENTIKELIIKLNFIGNTCQFKKESQFKFSFLQNVYSLQKVKLNINSDLTTQQLWLATGIISFLGVSEVQINNIQIQYTKNPNLNTPKEFGFMIKSQEEVQFSLSNIEFIKDKYQNQKLIISVENPINFTMQNVKIKNIETKDQVVSFNYSLSSLNYQDFKMINVELTDCDYNFSTLIAFTNIAPSLFLKISDLKIIRGNFVSSSIIKSIIQTNNLFYEIDKLTLMFNYFQDSTLFSLANLQTSQQFSNIDILYNRFINSKAFLMNSFQFSQFYFDKNILQNNSIIFQSVKELKTNDQLQSSLMEYKFDKIKIANTNCYSINCFMIMSTPINTYSITTTITFSNVQISNIGLLDITQQQVFLTTSALINWNNFQDIKLSNLQFDNIQGLTIFYISTIKTLTLTTLKYDWSQSNLYQQKVSPYNNLIPTTIDCSDNKVTYSSFSYILFFIYQFSSNITITDVLIQRQLLIDASLFYIQSYDVAYLNTTIGNTAESINLSGFQILNNSLVSTKKGLFTGCLNIESNQIQMITMNNLNFQSNHLQQLISKQTITIATLFQISSPKSNIKLTQLLSEYNRAIKSDFGLIKIDCQKITITNATFRYTNMIDKLWVKRIEPNQIITSDDILSFFEIKSYGAIMDLTTSTATISQLFINYTRGIQAGIKLTTIQTAKISIKDSSLQNIFSSLELKHSSIGGSFYIDSTQSSLNCIMSNISIINSRVRQTGGCIYLLASNKNQNVTIEKSNFQECQALETSFMKVDFLADSVFQQVSLHDVNVIDNSIDKLMSVVPQIQIFEFLYFLQTSSVYTQNNGRLIISDTLFYKTNYTSVLSLNQLKLLYINKLSILKGYLFYNPIISLSFLQSGGQAYIGNLDIIQFTETDYSNIQQNCTSLFPQSFTYIISDQNCDQIQLVKEQLDEIDDLDEIYEYYDENQEKIYKTQTSNSKYNPTNIQNAKFDKESDIIEILITLNVQLVRCLMNNILYLSKQLNLDKFTSLFYVKEVKDNNLIQIKKMQIVQNQCFQCRGGLLQVRSISDFNTKELISISEFFCQYNIVGYYGCASLLFEENINDVTLLSEIIDENIKGQRLLQSSSIESLNHTIIISSYQCNNNLARAGTCLNLRGVTAIIEDSLFSSNNASLVGGSIYFENLGTNNMYLQNNQFVNNYAQIGGAIYLLNYQLSNTDKLSLSFDKNLADDGGTDIQELTIQQTLQLINIPFASQTYLNYDGDESNDGSIDNSSVVIKDNITLEYHKLGNYPELTNLLILPSGQRISKYLYFYEVTQEQVPFEWVFRIINLNRFGDVVKNSKPDESCTIDGRIQNSTSYNDQLSFSNNFTVPTKVYYNSEKGGFDMDDLILIFDPLSPPNLYLELRFTCNSVALPIYNAKPPYQIIGYNKNYELYARVRTFPCQIGEAYDSQQCKACQKSDLAYSVEVGSVLCKQMNRLTMKTVSPTGINLIQGYWRPIYLNDEIEYCVNLPNNCNGGWIPGNPSCYTGHVGALCESCDIYMIQTEQRWAPSNPYKCGLCKDSESFNMIIIIAISVLTMISTIMSVKGTFEALQLQIVQKAAIMIGIRLKSNSSNLATMVQTLTNYFQIVQIVMTFQLQIPSGVQTATQTAGNPTGSMAYSLDCLLIKITDIELLYFKMIWALVMPLSYLGAIILGYLIICILGIAKFSQSIIYTAFIYMFLYMHPTLVQGFISQASIRTISGLPWVKADVGYRYDSDLHNYWMARFIGPMLILWVIALPGLFMFMVWLKRKKLDLMQTKMTLGYFYRQYSHESYLWEFVKIFQKEFFVIILVYYEEYVIIKGLLIVLVLFIYGWYQVSVSPYQSKTLNQTDRYSTMVCAATLCLGILMYGAQLKDYFYLQVIILIILAFLNLWFIIMCILQIFEGYLIQFQNQLDLIREKLLKSKPQLSNKKGFIGKLLIHRGNMNKRVKILWQLLQSRTLTAVKITKLSEEVSFEDALDYVIKNEIDETQIMKCPSKKQFEKLNSQENE</sequence>
<keyword evidence="3" id="KW-0472">Membrane</keyword>
<dbReference type="SMART" id="SM00320">
    <property type="entry name" value="WD40"/>
    <property type="match status" value="8"/>
</dbReference>
<dbReference type="PROSITE" id="PS00678">
    <property type="entry name" value="WD_REPEATS_1"/>
    <property type="match status" value="1"/>
</dbReference>
<dbReference type="PANTHER" id="PTHR11319">
    <property type="entry name" value="G PROTEIN-COUPLED RECEPTOR-RELATED"/>
    <property type="match status" value="1"/>
</dbReference>
<protein>
    <recommendedName>
        <fullName evidence="6">WD40-repeat-containing domain</fullName>
    </recommendedName>
</protein>
<reference evidence="4" key="1">
    <citation type="submission" date="2021-01" db="EMBL/GenBank/DDBJ databases">
        <authorList>
            <consortium name="Genoscope - CEA"/>
            <person name="William W."/>
        </authorList>
    </citation>
    <scope>NUCLEOTIDE SEQUENCE</scope>
</reference>
<feature type="transmembrane region" description="Helical" evidence="3">
    <location>
        <begin position="3289"/>
        <end position="3315"/>
    </location>
</feature>
<dbReference type="InterPro" id="IPR001680">
    <property type="entry name" value="WD40_rpt"/>
</dbReference>
<feature type="compositionally biased region" description="Acidic residues" evidence="2">
    <location>
        <begin position="502"/>
        <end position="522"/>
    </location>
</feature>
<feature type="compositionally biased region" description="Acidic residues" evidence="2">
    <location>
        <begin position="529"/>
        <end position="539"/>
    </location>
</feature>
<dbReference type="InterPro" id="IPR019775">
    <property type="entry name" value="WD40_repeat_CS"/>
</dbReference>
<dbReference type="PROSITE" id="PS50294">
    <property type="entry name" value="WD_REPEATS_REGION"/>
    <property type="match status" value="3"/>
</dbReference>
<feature type="transmembrane region" description="Helical" evidence="3">
    <location>
        <begin position="3071"/>
        <end position="3097"/>
    </location>
</feature>
<feature type="repeat" description="WD" evidence="1">
    <location>
        <begin position="171"/>
        <end position="213"/>
    </location>
</feature>
<evidence type="ECO:0008006" key="6">
    <source>
        <dbReference type="Google" id="ProtNLM"/>
    </source>
</evidence>
<keyword evidence="3" id="KW-1133">Transmembrane helix</keyword>
<proteinExistence type="predicted"/>
<dbReference type="CDD" id="cd00200">
    <property type="entry name" value="WD40"/>
    <property type="match status" value="1"/>
</dbReference>
<evidence type="ECO:0000313" key="4">
    <source>
        <dbReference type="EMBL" id="CAD8074504.1"/>
    </source>
</evidence>
<gene>
    <name evidence="4" type="ORF">PSON_ATCC_30995.1.T0320133</name>
</gene>
<dbReference type="SMART" id="SM01411">
    <property type="entry name" value="Ephrin_rec_like"/>
    <property type="match status" value="2"/>
</dbReference>
<evidence type="ECO:0000256" key="1">
    <source>
        <dbReference type="PROSITE-ProRule" id="PRU00221"/>
    </source>
</evidence>
<dbReference type="Proteomes" id="UP000692954">
    <property type="component" value="Unassembled WGS sequence"/>
</dbReference>
<dbReference type="PANTHER" id="PTHR11319:SF35">
    <property type="entry name" value="OUTER MEMBRANE PROTEIN PMPC-RELATED"/>
    <property type="match status" value="1"/>
</dbReference>
<feature type="compositionally biased region" description="Acidic residues" evidence="2">
    <location>
        <begin position="863"/>
        <end position="883"/>
    </location>
</feature>
<evidence type="ECO:0000313" key="5">
    <source>
        <dbReference type="Proteomes" id="UP000692954"/>
    </source>
</evidence>
<feature type="region of interest" description="Disordered" evidence="2">
    <location>
        <begin position="862"/>
        <end position="892"/>
    </location>
</feature>
<keyword evidence="1" id="KW-0853">WD repeat</keyword>
<feature type="region of interest" description="Disordered" evidence="2">
    <location>
        <begin position="501"/>
        <end position="543"/>
    </location>
</feature>
<keyword evidence="3" id="KW-0812">Transmembrane</keyword>
<dbReference type="Pfam" id="PF00400">
    <property type="entry name" value="WD40"/>
    <property type="match status" value="6"/>
</dbReference>
<feature type="repeat" description="WD" evidence="1">
    <location>
        <begin position="129"/>
        <end position="169"/>
    </location>
</feature>
<feature type="transmembrane region" description="Helical" evidence="3">
    <location>
        <begin position="3158"/>
        <end position="3180"/>
    </location>
</feature>
<dbReference type="OrthoDB" id="292938at2759"/>
<evidence type="ECO:0000256" key="2">
    <source>
        <dbReference type="SAM" id="MobiDB-lite"/>
    </source>
</evidence>
<feature type="repeat" description="WD" evidence="1">
    <location>
        <begin position="576"/>
        <end position="619"/>
    </location>
</feature>
<dbReference type="PROSITE" id="PS50082">
    <property type="entry name" value="WD_REPEATS_2"/>
    <property type="match status" value="4"/>
</dbReference>
<dbReference type="EMBL" id="CAJJDN010000032">
    <property type="protein sequence ID" value="CAD8074504.1"/>
    <property type="molecule type" value="Genomic_DNA"/>
</dbReference>
<name>A0A8S1MGS1_9CILI</name>
<feature type="transmembrane region" description="Helical" evidence="3">
    <location>
        <begin position="3103"/>
        <end position="3124"/>
    </location>
</feature>
<accession>A0A8S1MGS1</accession>
<organism evidence="4 5">
    <name type="scientific">Paramecium sonneborni</name>
    <dbReference type="NCBI Taxonomy" id="65129"/>
    <lineage>
        <taxon>Eukaryota</taxon>
        <taxon>Sar</taxon>
        <taxon>Alveolata</taxon>
        <taxon>Ciliophora</taxon>
        <taxon>Intramacronucleata</taxon>
        <taxon>Oligohymenophorea</taxon>
        <taxon>Peniculida</taxon>
        <taxon>Parameciidae</taxon>
        <taxon>Paramecium</taxon>
    </lineage>
</organism>
<feature type="transmembrane region" description="Helical" evidence="3">
    <location>
        <begin position="3218"/>
        <end position="3244"/>
    </location>
</feature>